<sequence>MKFLLSLAVCVPLGALSLYYFMELPDVNDLYRTCELYDVKQLTGIYGFDTYLCMIVTVFNHAFRDPLGYDITWLLLGFFGLILTVFALEGSRTRSNRFLSCFSFWGLISNFMGMSNVLLFLWIPAIFYCFDNTVIKDVRNVHISPGRANSILLSILLGYAAPTAAMLLVETLEMQKIGAMVWQFAPLWTGGLILLLDPLMRYLEDEEDMRMTAEARAKLKVADSRNAVQRVYMLIGMINALIYYILYIRLKMEGMLTVETFINLLNVYNGQMTGVTVEQLGRIVATHIFTADLLICYFGCAIWAFFDHGIKGVLIMLIGSIFLGPGGGFALYCVYREEHLQDTARLPATPQKKDQ</sequence>
<name>A0A8H7VIB0_9FUNG</name>
<keyword evidence="1" id="KW-0472">Membrane</keyword>
<dbReference type="EMBL" id="JAEPRB010000158">
    <property type="protein sequence ID" value="KAG2219937.1"/>
    <property type="molecule type" value="Genomic_DNA"/>
</dbReference>
<keyword evidence="1" id="KW-0812">Transmembrane</keyword>
<evidence type="ECO:0000313" key="2">
    <source>
        <dbReference type="EMBL" id="KAG2219937.1"/>
    </source>
</evidence>
<accession>A0A8H7VIB0</accession>
<feature type="transmembrane region" description="Helical" evidence="1">
    <location>
        <begin position="227"/>
        <end position="246"/>
    </location>
</feature>
<dbReference type="AlphaFoldDB" id="A0A8H7VIB0"/>
<feature type="transmembrane region" description="Helical" evidence="1">
    <location>
        <begin position="71"/>
        <end position="90"/>
    </location>
</feature>
<organism evidence="2 3">
    <name type="scientific">Circinella minor</name>
    <dbReference type="NCBI Taxonomy" id="1195481"/>
    <lineage>
        <taxon>Eukaryota</taxon>
        <taxon>Fungi</taxon>
        <taxon>Fungi incertae sedis</taxon>
        <taxon>Mucoromycota</taxon>
        <taxon>Mucoromycotina</taxon>
        <taxon>Mucoromycetes</taxon>
        <taxon>Mucorales</taxon>
        <taxon>Lichtheimiaceae</taxon>
        <taxon>Circinella</taxon>
    </lineage>
</organism>
<feature type="transmembrane region" description="Helical" evidence="1">
    <location>
        <begin position="148"/>
        <end position="169"/>
    </location>
</feature>
<dbReference type="Proteomes" id="UP000646827">
    <property type="component" value="Unassembled WGS sequence"/>
</dbReference>
<evidence type="ECO:0000256" key="1">
    <source>
        <dbReference type="SAM" id="Phobius"/>
    </source>
</evidence>
<evidence type="ECO:0000313" key="3">
    <source>
        <dbReference type="Proteomes" id="UP000646827"/>
    </source>
</evidence>
<feature type="transmembrane region" description="Helical" evidence="1">
    <location>
        <begin position="181"/>
        <end position="200"/>
    </location>
</feature>
<proteinExistence type="predicted"/>
<feature type="transmembrane region" description="Helical" evidence="1">
    <location>
        <begin position="312"/>
        <end position="335"/>
    </location>
</feature>
<gene>
    <name evidence="2" type="ORF">INT45_010451</name>
</gene>
<dbReference type="OrthoDB" id="2281895at2759"/>
<comment type="caution">
    <text evidence="2">The sequence shown here is derived from an EMBL/GenBank/DDBJ whole genome shotgun (WGS) entry which is preliminary data.</text>
</comment>
<reference evidence="2 3" key="1">
    <citation type="submission" date="2020-12" db="EMBL/GenBank/DDBJ databases">
        <title>Metabolic potential, ecology and presence of endohyphal bacteria is reflected in genomic diversity of Mucoromycotina.</title>
        <authorList>
            <person name="Muszewska A."/>
            <person name="Okrasinska A."/>
            <person name="Steczkiewicz K."/>
            <person name="Drgas O."/>
            <person name="Orlowska M."/>
            <person name="Perlinska-Lenart U."/>
            <person name="Aleksandrzak-Piekarczyk T."/>
            <person name="Szatraj K."/>
            <person name="Zielenkiewicz U."/>
            <person name="Pilsyk S."/>
            <person name="Malc E."/>
            <person name="Mieczkowski P."/>
            <person name="Kruszewska J.S."/>
            <person name="Biernat P."/>
            <person name="Pawlowska J."/>
        </authorList>
    </citation>
    <scope>NUCLEOTIDE SEQUENCE [LARGE SCALE GENOMIC DNA]</scope>
    <source>
        <strain evidence="2 3">CBS 142.35</strain>
    </source>
</reference>
<feature type="transmembrane region" description="Helical" evidence="1">
    <location>
        <begin position="102"/>
        <end position="128"/>
    </location>
</feature>
<feature type="transmembrane region" description="Helical" evidence="1">
    <location>
        <begin position="288"/>
        <end position="306"/>
    </location>
</feature>
<keyword evidence="1" id="KW-1133">Transmembrane helix</keyword>
<protein>
    <submittedName>
        <fullName evidence="2">Uncharacterized protein</fullName>
    </submittedName>
</protein>
<keyword evidence="3" id="KW-1185">Reference proteome</keyword>